<dbReference type="PANTHER" id="PTHR47820:SF3">
    <property type="entry name" value="OS07G0499800 PROTEIN"/>
    <property type="match status" value="1"/>
</dbReference>
<name>A0A6J1BMC3_9ROSI</name>
<dbReference type="AlphaFoldDB" id="A0A6J1BMC3"/>
<dbReference type="GeneID" id="110428671"/>
<dbReference type="Gene3D" id="3.30.40.10">
    <property type="entry name" value="Zinc/RING finger domain, C3HC4 (zinc finger)"/>
    <property type="match status" value="1"/>
</dbReference>
<dbReference type="PANTHER" id="PTHR47820">
    <property type="entry name" value="BNAC05G24000D PROTEIN"/>
    <property type="match status" value="1"/>
</dbReference>
<dbReference type="InterPro" id="IPR001841">
    <property type="entry name" value="Znf_RING"/>
</dbReference>
<dbReference type="GO" id="GO:0008270">
    <property type="term" value="F:zinc ion binding"/>
    <property type="evidence" value="ECO:0007669"/>
    <property type="project" value="UniProtKB-KW"/>
</dbReference>
<dbReference type="Proteomes" id="UP000504621">
    <property type="component" value="Unplaced"/>
</dbReference>
<proteinExistence type="predicted"/>
<keyword evidence="1" id="KW-0479">Metal-binding</keyword>
<evidence type="ECO:0000313" key="3">
    <source>
        <dbReference type="Proteomes" id="UP000504621"/>
    </source>
</evidence>
<dbReference type="InterPro" id="IPR013083">
    <property type="entry name" value="Znf_RING/FYVE/PHD"/>
</dbReference>
<dbReference type="RefSeq" id="XP_021300243.1">
    <property type="nucleotide sequence ID" value="XM_021444568.1"/>
</dbReference>
<dbReference type="OrthoDB" id="6078042at2759"/>
<dbReference type="Pfam" id="PF13920">
    <property type="entry name" value="zf-C3HC4_3"/>
    <property type="match status" value="1"/>
</dbReference>
<keyword evidence="1" id="KW-0863">Zinc-finger</keyword>
<evidence type="ECO:0000259" key="2">
    <source>
        <dbReference type="PROSITE" id="PS50089"/>
    </source>
</evidence>
<protein>
    <submittedName>
        <fullName evidence="4">E3 ubiquitin-protein ligase NEURL1-like</fullName>
    </submittedName>
</protein>
<keyword evidence="3" id="KW-1185">Reference proteome</keyword>
<feature type="domain" description="RING-type" evidence="2">
    <location>
        <begin position="53"/>
        <end position="92"/>
    </location>
</feature>
<dbReference type="SUPFAM" id="SSF57850">
    <property type="entry name" value="RING/U-box"/>
    <property type="match status" value="1"/>
</dbReference>
<dbReference type="PROSITE" id="PS50089">
    <property type="entry name" value="ZF_RING_2"/>
    <property type="match status" value="1"/>
</dbReference>
<evidence type="ECO:0000256" key="1">
    <source>
        <dbReference type="PROSITE-ProRule" id="PRU00175"/>
    </source>
</evidence>
<reference evidence="4" key="1">
    <citation type="submission" date="2025-08" db="UniProtKB">
        <authorList>
            <consortium name="RefSeq"/>
        </authorList>
    </citation>
    <scope>IDENTIFICATION</scope>
    <source>
        <tissue evidence="4">Leaf</tissue>
    </source>
</reference>
<accession>A0A6J1BMC3</accession>
<gene>
    <name evidence="4" type="primary">LOC110428671</name>
</gene>
<keyword evidence="1" id="KW-0862">Zinc</keyword>
<evidence type="ECO:0000313" key="4">
    <source>
        <dbReference type="RefSeq" id="XP_021300243.1"/>
    </source>
</evidence>
<organism evidence="3 4">
    <name type="scientific">Herrania umbratica</name>
    <dbReference type="NCBI Taxonomy" id="108875"/>
    <lineage>
        <taxon>Eukaryota</taxon>
        <taxon>Viridiplantae</taxon>
        <taxon>Streptophyta</taxon>
        <taxon>Embryophyta</taxon>
        <taxon>Tracheophyta</taxon>
        <taxon>Spermatophyta</taxon>
        <taxon>Magnoliopsida</taxon>
        <taxon>eudicotyledons</taxon>
        <taxon>Gunneridae</taxon>
        <taxon>Pentapetalae</taxon>
        <taxon>rosids</taxon>
        <taxon>malvids</taxon>
        <taxon>Malvales</taxon>
        <taxon>Malvaceae</taxon>
        <taxon>Byttnerioideae</taxon>
        <taxon>Herrania</taxon>
    </lineage>
</organism>
<sequence>MEQLHQEMAELRRSIMSCMDMQMKLQQWFNREVRSDGGEGKNSADRAPWKRSCCICYEVQVDSLLYRCGHMCTCLKCAHELQWSGGKCPICRAPILDVVAYQPSERVLASDGGPSAFLINSN</sequence>